<dbReference type="GO" id="GO:0004252">
    <property type="term" value="F:serine-type endopeptidase activity"/>
    <property type="evidence" value="ECO:0007669"/>
    <property type="project" value="UniProtKB-UniRule"/>
</dbReference>
<dbReference type="PROSITE" id="PS51892">
    <property type="entry name" value="SUBTILASE"/>
    <property type="match status" value="1"/>
</dbReference>
<dbReference type="InterPro" id="IPR015500">
    <property type="entry name" value="Peptidase_S8_subtilisin-rel"/>
</dbReference>
<evidence type="ECO:0000256" key="5">
    <source>
        <dbReference type="PROSITE-ProRule" id="PRU01240"/>
    </source>
</evidence>
<dbReference type="RefSeq" id="WP_126756532.1">
    <property type="nucleotide sequence ID" value="NZ_PIPQ01000001.1"/>
</dbReference>
<gene>
    <name evidence="9" type="ORF">CWE15_02920</name>
</gene>
<protein>
    <submittedName>
        <fullName evidence="9">Peptidase</fullName>
    </submittedName>
</protein>
<feature type="active site" description="Charge relay system" evidence="5">
    <location>
        <position position="446"/>
    </location>
</feature>
<dbReference type="PROSITE" id="PS00136">
    <property type="entry name" value="SUBTILASE_ASP"/>
    <property type="match status" value="1"/>
</dbReference>
<name>A0A432X9N3_9GAMM</name>
<dbReference type="Proteomes" id="UP000286976">
    <property type="component" value="Unassembled WGS sequence"/>
</dbReference>
<dbReference type="Pfam" id="PF13620">
    <property type="entry name" value="CarboxypepD_reg"/>
    <property type="match status" value="1"/>
</dbReference>
<comment type="similarity">
    <text evidence="1 5 6">Belongs to the peptidase S8 family.</text>
</comment>
<dbReference type="OrthoDB" id="614750at2"/>
<dbReference type="GO" id="GO:0006508">
    <property type="term" value="P:proteolysis"/>
    <property type="evidence" value="ECO:0007669"/>
    <property type="project" value="UniProtKB-KW"/>
</dbReference>
<evidence type="ECO:0000256" key="4">
    <source>
        <dbReference type="ARBA" id="ARBA00022825"/>
    </source>
</evidence>
<evidence type="ECO:0000256" key="3">
    <source>
        <dbReference type="ARBA" id="ARBA00022801"/>
    </source>
</evidence>
<comment type="caution">
    <text evidence="9">The sequence shown here is derived from an EMBL/GenBank/DDBJ whole genome shotgun (WGS) entry which is preliminary data.</text>
</comment>
<dbReference type="SUPFAM" id="SSF52743">
    <property type="entry name" value="Subtilisin-like"/>
    <property type="match status" value="1"/>
</dbReference>
<dbReference type="EMBL" id="PIPQ01000001">
    <property type="protein sequence ID" value="RUO44135.1"/>
    <property type="molecule type" value="Genomic_DNA"/>
</dbReference>
<dbReference type="SUPFAM" id="SSF49464">
    <property type="entry name" value="Carboxypeptidase regulatory domain-like"/>
    <property type="match status" value="1"/>
</dbReference>
<sequence length="1294" mass="137995">MKPINPGVGLSARSLLHLTTGVVAALFLVACGGSDSKEEETPDVYTVSTEVNIGGTWSPAERSVEHGDTAAFTLTWDATAFRLLNTQGCGGSFSEGTYTTGAITSACTVSAEFEANQAPTVNAGEDMTVTSDDTVTLQGDASDDVAIASWLWEQTAGPSVTLANADTATATFVAPDVDENTNLEFQLTVTDSDGATASDTVVVTVEPKILEVTGVALVASDQRTVGDTLSVYLDSDDDFESATWSVSNRSTAQDVSFTRVNGNTIEFTIDASAYYDVTVTSESGLSEQTLAILTTNIPEPDPAALEDYDGTTPVDEVVSVVTNQSWVVSRVLTEAELRDLVVNTYSELQPGVYDSTQGLLLEYNADSLLAREQLEMLRLQPSVASVHQRVHTGVNSDISFVITLPDDGDTWGDGGSNWQLEAEGANFVEAWETTTGNSNIRVAIIDSGFYANHEEIAGRFSHVLTNGQSGHGNATAGAIVGASDNGVGVTGMNHTSQAVLSRWGIHSYVETLGQNDSSEEHAIKVVNNSWGPMGNSSASVNAGILFSRAYRLIALYNSDVLHVWAAGNDGTSATYQNGALHLNDTGSYSPLDNILVVAAHGADGVLLPYSNYGTTVDIAAPSEYLGVGAVVDGQSQYYVSDNDTYGNCYSGGFNGTSAAAPVVSGVASLIYSMYPGFSAAEVRNILIESADTFITQRHATSDSCTGGAPELVDLPNPIPVLNAANAVSMAQDIINGRVTVQHTVSNPFMPSSDFMVSSIDSNLELQTIAWTLESFVNGESWQVVDSGSGVFDMGMFSGSFDPQSNQHRITLDVELLDQTSETLVTASRTYPFAVGQVTFVARDTVSLAPIAGADLTIAFESGLVSDTTGLTDEQGMQHAWFTPGSYTVFAQATDYQDNAVNFVASADDVQQVFVNMTSSDAGAVGSISGVVVDQNDVPIAGASVRISGGELTNGYFASAVTDSNGEYVISNISKTAANGQPIVSFTMEASAPMHATIVREEVIVLAGLDRTENFRLNEVVYTEEELFVDNFEAGAGDWEATGMWHIEAMPGNTLYNLLVEQGFVLFAPDEVSDFAYLPQAYQGDHVWWYGAADTGTFIGTQNPNDSPLSGGRSTTSNQGTLTSPVIDLTTATNPHLDLQTWWEIESVNPNSSGFDLMRIQISQNGGSFVTVRTLNPYVDPNDSERAAKPFSSAGYNRMPVWANETLDLSEYAGSEIQVRFMFNTVDSLYNGFRGWVLDNFRLVDISYDEVEPSIASGRVKARMSDAFKKQHRLPKAQPEVLQHAPEREQGGSLQ</sequence>
<dbReference type="Gene3D" id="2.60.40.10">
    <property type="entry name" value="Immunoglobulins"/>
    <property type="match status" value="1"/>
</dbReference>
<accession>A0A432X9N3</accession>
<dbReference type="Pfam" id="PF00082">
    <property type="entry name" value="Peptidase_S8"/>
    <property type="match status" value="1"/>
</dbReference>
<dbReference type="InterPro" id="IPR023828">
    <property type="entry name" value="Peptidase_S8_Ser-AS"/>
</dbReference>
<dbReference type="PANTHER" id="PTHR43806:SF11">
    <property type="entry name" value="CEREVISIN-RELATED"/>
    <property type="match status" value="1"/>
</dbReference>
<keyword evidence="2 5" id="KW-0645">Protease</keyword>
<organism evidence="9 10">
    <name type="scientific">Aliidiomarina taiwanensis</name>
    <dbReference type="NCBI Taxonomy" id="946228"/>
    <lineage>
        <taxon>Bacteria</taxon>
        <taxon>Pseudomonadati</taxon>
        <taxon>Pseudomonadota</taxon>
        <taxon>Gammaproteobacteria</taxon>
        <taxon>Alteromonadales</taxon>
        <taxon>Idiomarinaceae</taxon>
        <taxon>Aliidiomarina</taxon>
    </lineage>
</organism>
<dbReference type="InterPro" id="IPR050131">
    <property type="entry name" value="Peptidase_S8_subtilisin-like"/>
</dbReference>
<dbReference type="InterPro" id="IPR013783">
    <property type="entry name" value="Ig-like_fold"/>
</dbReference>
<evidence type="ECO:0000313" key="9">
    <source>
        <dbReference type="EMBL" id="RUO44135.1"/>
    </source>
</evidence>
<feature type="domain" description="Peptidase S8/S53" evidence="8">
    <location>
        <begin position="438"/>
        <end position="692"/>
    </location>
</feature>
<dbReference type="PROSITE" id="PS51257">
    <property type="entry name" value="PROKAR_LIPOPROTEIN"/>
    <property type="match status" value="1"/>
</dbReference>
<evidence type="ECO:0000256" key="1">
    <source>
        <dbReference type="ARBA" id="ARBA00011073"/>
    </source>
</evidence>
<keyword evidence="10" id="KW-1185">Reference proteome</keyword>
<feature type="active site" description="Charge relay system" evidence="5">
    <location>
        <position position="471"/>
    </location>
</feature>
<dbReference type="InterPro" id="IPR023827">
    <property type="entry name" value="Peptidase_S8_Asp-AS"/>
</dbReference>
<dbReference type="Pfam" id="PF20773">
    <property type="entry name" value="InhA-like_MAM"/>
    <property type="match status" value="1"/>
</dbReference>
<dbReference type="InterPro" id="IPR008969">
    <property type="entry name" value="CarboxyPept-like_regulatory"/>
</dbReference>
<dbReference type="PANTHER" id="PTHR43806">
    <property type="entry name" value="PEPTIDASE S8"/>
    <property type="match status" value="1"/>
</dbReference>
<dbReference type="Gene3D" id="2.60.40.1120">
    <property type="entry name" value="Carboxypeptidase-like, regulatory domain"/>
    <property type="match status" value="1"/>
</dbReference>
<dbReference type="PROSITE" id="PS00138">
    <property type="entry name" value="SUBTILASE_SER"/>
    <property type="match status" value="1"/>
</dbReference>
<evidence type="ECO:0000259" key="8">
    <source>
        <dbReference type="Pfam" id="PF00082"/>
    </source>
</evidence>
<evidence type="ECO:0000256" key="7">
    <source>
        <dbReference type="SAM" id="MobiDB-lite"/>
    </source>
</evidence>
<dbReference type="InterPro" id="IPR036852">
    <property type="entry name" value="Peptidase_S8/S53_dom_sf"/>
</dbReference>
<proteinExistence type="inferred from homology"/>
<feature type="region of interest" description="Disordered" evidence="7">
    <location>
        <begin position="1270"/>
        <end position="1294"/>
    </location>
</feature>
<evidence type="ECO:0000256" key="2">
    <source>
        <dbReference type="ARBA" id="ARBA00022670"/>
    </source>
</evidence>
<dbReference type="Gene3D" id="3.40.50.200">
    <property type="entry name" value="Peptidase S8/S53 domain"/>
    <property type="match status" value="1"/>
</dbReference>
<dbReference type="Pfam" id="PF22352">
    <property type="entry name" value="K319L-like_PKD"/>
    <property type="match status" value="1"/>
</dbReference>
<reference evidence="9 10" key="1">
    <citation type="journal article" date="2011" name="Front. Microbiol.">
        <title>Genomic signatures of strain selection and enhancement in Bacillus atrophaeus var. globigii, a historical biowarfare simulant.</title>
        <authorList>
            <person name="Gibbons H.S."/>
            <person name="Broomall S.M."/>
            <person name="McNew L.A."/>
            <person name="Daligault H."/>
            <person name="Chapman C."/>
            <person name="Bruce D."/>
            <person name="Karavis M."/>
            <person name="Krepps M."/>
            <person name="McGregor P.A."/>
            <person name="Hong C."/>
            <person name="Park K.H."/>
            <person name="Akmal A."/>
            <person name="Feldman A."/>
            <person name="Lin J.S."/>
            <person name="Chang W.E."/>
            <person name="Higgs B.W."/>
            <person name="Demirev P."/>
            <person name="Lindquist J."/>
            <person name="Liem A."/>
            <person name="Fochler E."/>
            <person name="Read T.D."/>
            <person name="Tapia R."/>
            <person name="Johnson S."/>
            <person name="Bishop-Lilly K.A."/>
            <person name="Detter C."/>
            <person name="Han C."/>
            <person name="Sozhamannan S."/>
            <person name="Rosenzweig C.N."/>
            <person name="Skowronski E.W."/>
        </authorList>
    </citation>
    <scope>NUCLEOTIDE SEQUENCE [LARGE SCALE GENOMIC DNA]</scope>
    <source>
        <strain evidence="9 10">AIT1</strain>
    </source>
</reference>
<keyword evidence="4 5" id="KW-0720">Serine protease</keyword>
<evidence type="ECO:0000256" key="6">
    <source>
        <dbReference type="RuleBase" id="RU003355"/>
    </source>
</evidence>
<feature type="active site" description="Charge relay system" evidence="5">
    <location>
        <position position="657"/>
    </location>
</feature>
<dbReference type="PRINTS" id="PR00723">
    <property type="entry name" value="SUBTILISIN"/>
</dbReference>
<feature type="region of interest" description="Disordered" evidence="7">
    <location>
        <begin position="1100"/>
        <end position="1120"/>
    </location>
</feature>
<feature type="compositionally biased region" description="Basic and acidic residues" evidence="7">
    <location>
        <begin position="1284"/>
        <end position="1294"/>
    </location>
</feature>
<dbReference type="InterPro" id="IPR035986">
    <property type="entry name" value="PKD_dom_sf"/>
</dbReference>
<dbReference type="SUPFAM" id="SSF49299">
    <property type="entry name" value="PKD domain"/>
    <property type="match status" value="1"/>
</dbReference>
<dbReference type="InterPro" id="IPR000209">
    <property type="entry name" value="Peptidase_S8/S53_dom"/>
</dbReference>
<evidence type="ECO:0000313" key="10">
    <source>
        <dbReference type="Proteomes" id="UP000286976"/>
    </source>
</evidence>
<keyword evidence="3 5" id="KW-0378">Hydrolase</keyword>